<accession>A0AAV9QH26</accession>
<organism evidence="2 3">
    <name type="scientific">Vermiconidia calcicola</name>
    <dbReference type="NCBI Taxonomy" id="1690605"/>
    <lineage>
        <taxon>Eukaryota</taxon>
        <taxon>Fungi</taxon>
        <taxon>Dikarya</taxon>
        <taxon>Ascomycota</taxon>
        <taxon>Pezizomycotina</taxon>
        <taxon>Dothideomycetes</taxon>
        <taxon>Dothideomycetidae</taxon>
        <taxon>Mycosphaerellales</taxon>
        <taxon>Extremaceae</taxon>
        <taxon>Vermiconidia</taxon>
    </lineage>
</organism>
<evidence type="ECO:0000313" key="2">
    <source>
        <dbReference type="EMBL" id="KAK5541373.1"/>
    </source>
</evidence>
<proteinExistence type="predicted"/>
<feature type="compositionally biased region" description="Basic and acidic residues" evidence="1">
    <location>
        <begin position="24"/>
        <end position="33"/>
    </location>
</feature>
<evidence type="ECO:0000256" key="1">
    <source>
        <dbReference type="SAM" id="MobiDB-lite"/>
    </source>
</evidence>
<reference evidence="2 3" key="1">
    <citation type="submission" date="2023-06" db="EMBL/GenBank/DDBJ databases">
        <title>Black Yeasts Isolated from many extreme environments.</title>
        <authorList>
            <person name="Coleine C."/>
            <person name="Stajich J.E."/>
            <person name="Selbmann L."/>
        </authorList>
    </citation>
    <scope>NUCLEOTIDE SEQUENCE [LARGE SCALE GENOMIC DNA]</scope>
    <source>
        <strain evidence="2 3">CCFEE 5887</strain>
    </source>
</reference>
<dbReference type="AlphaFoldDB" id="A0AAV9QH26"/>
<dbReference type="Proteomes" id="UP001345827">
    <property type="component" value="Unassembled WGS sequence"/>
</dbReference>
<protein>
    <submittedName>
        <fullName evidence="2">Uncharacterized protein</fullName>
    </submittedName>
</protein>
<evidence type="ECO:0000313" key="3">
    <source>
        <dbReference type="Proteomes" id="UP001345827"/>
    </source>
</evidence>
<feature type="region of interest" description="Disordered" evidence="1">
    <location>
        <begin position="20"/>
        <end position="45"/>
    </location>
</feature>
<comment type="caution">
    <text evidence="2">The sequence shown here is derived from an EMBL/GenBank/DDBJ whole genome shotgun (WGS) entry which is preliminary data.</text>
</comment>
<sequence>MHPVIPTAAFRPRANLTLPFPSPRDGDFSRQVKGEPTSGCDGENETPVDIAITITVERVVRHFPDSWGETINDDSLCPSGRHGPPAPSWFSPVVARTIYDQYTVVRFNAGHHPVALRGLDQVAKSFSNVAHIMQLNNGRWELLVWKGCITELKGNLCRQYPGSSLEVDQNPWDPDPEDVKYFGLVRARKLCHDWFRGRALRAIHGDRYTIGPYYGYILYCVLPYIGERKEETVSPRSRL</sequence>
<gene>
    <name evidence="2" type="ORF">LTR25_003150</name>
</gene>
<name>A0AAV9QH26_9PEZI</name>
<dbReference type="EMBL" id="JAXLQG010000004">
    <property type="protein sequence ID" value="KAK5541373.1"/>
    <property type="molecule type" value="Genomic_DNA"/>
</dbReference>
<keyword evidence="3" id="KW-1185">Reference proteome</keyword>